<feature type="signal peptide" evidence="1">
    <location>
        <begin position="1"/>
        <end position="20"/>
    </location>
</feature>
<accession>A0A3Q9IMG8</accession>
<sequence>MKLKYLYIWLMGLLAIGCFDDDTTVDTVRISEVAIDTNSLQKEYNRDKNQTLVIDITPYVTQKEKNLPLTFQWDMDYKFYSDSSVLYVDCQELGTFPMRVKVSNEHSSAFYEFKLHINSPYEEGIAVLSESNDGTGMLSFMRQMADGSMGDFEMRCLSTNNHGIVFPKSPTDMSKRLSQLFISYKNDPSIYMVNAKTLELENIVTATEFSDFVPVAMMMLDNTARTAIALSENGKVYNLASMEGLILSHTVLKSTYSLVHHGYFDDYNPAYYLWDTDLHTICYYNGYTVNDCSQFGAIWDENHEVVAIFENEKRSSFTVLTRKNGEIWKTSLGNYIYLQDPDTYQSVGIDYRDVQRVIANPVLEKENPKVASPSYQCLFYAQGNRIYRWYYSSSSFPTESWATIDDTPNAEITTMAVSPDESQVYVGAYRSDESGENGYIYIYDTRTGRLINSYKNVAYKPIKIMYKVK</sequence>
<dbReference type="Proteomes" id="UP000270673">
    <property type="component" value="Chromosome"/>
</dbReference>
<evidence type="ECO:0000313" key="2">
    <source>
        <dbReference type="EMBL" id="AZS29268.1"/>
    </source>
</evidence>
<dbReference type="RefSeq" id="WP_127074899.1">
    <property type="nucleotide sequence ID" value="NZ_CP032819.1"/>
</dbReference>
<dbReference type="OrthoDB" id="1095251at2"/>
<dbReference type="SUPFAM" id="SSF51004">
    <property type="entry name" value="C-terminal (heme d1) domain of cytochrome cd1-nitrite reductase"/>
    <property type="match status" value="1"/>
</dbReference>
<dbReference type="Gene3D" id="2.130.10.10">
    <property type="entry name" value="YVTN repeat-like/Quinoprotein amine dehydrogenase"/>
    <property type="match status" value="1"/>
</dbReference>
<evidence type="ECO:0000256" key="1">
    <source>
        <dbReference type="SAM" id="SignalP"/>
    </source>
</evidence>
<feature type="chain" id="PRO_5018709407" description="DUF5074 domain-containing protein" evidence="1">
    <location>
        <begin position="21"/>
        <end position="469"/>
    </location>
</feature>
<evidence type="ECO:0000313" key="3">
    <source>
        <dbReference type="Proteomes" id="UP000270673"/>
    </source>
</evidence>
<dbReference type="InterPro" id="IPR015943">
    <property type="entry name" value="WD40/YVTN_repeat-like_dom_sf"/>
</dbReference>
<dbReference type="EMBL" id="CP032819">
    <property type="protein sequence ID" value="AZS29268.1"/>
    <property type="molecule type" value="Genomic_DNA"/>
</dbReference>
<dbReference type="AlphaFoldDB" id="A0A3Q9IMG8"/>
<dbReference type="PROSITE" id="PS51257">
    <property type="entry name" value="PROKAR_LIPOPROTEIN"/>
    <property type="match status" value="1"/>
</dbReference>
<dbReference type="InterPro" id="IPR011048">
    <property type="entry name" value="Haem_d1_sf"/>
</dbReference>
<proteinExistence type="predicted"/>
<dbReference type="KEGG" id="buy:D8S85_06640"/>
<organism evidence="2 3">
    <name type="scientific">Butyricimonas faecalis</name>
    <dbReference type="NCBI Taxonomy" id="2093856"/>
    <lineage>
        <taxon>Bacteria</taxon>
        <taxon>Pseudomonadati</taxon>
        <taxon>Bacteroidota</taxon>
        <taxon>Bacteroidia</taxon>
        <taxon>Bacteroidales</taxon>
        <taxon>Odoribacteraceae</taxon>
        <taxon>Butyricimonas</taxon>
    </lineage>
</organism>
<evidence type="ECO:0008006" key="4">
    <source>
        <dbReference type="Google" id="ProtNLM"/>
    </source>
</evidence>
<gene>
    <name evidence="2" type="ORF">D8S85_06640</name>
</gene>
<protein>
    <recommendedName>
        <fullName evidence="4">DUF5074 domain-containing protein</fullName>
    </recommendedName>
</protein>
<keyword evidence="3" id="KW-1185">Reference proteome</keyword>
<name>A0A3Q9IMG8_9BACT</name>
<keyword evidence="1" id="KW-0732">Signal</keyword>
<reference evidence="2 3" key="1">
    <citation type="submission" date="2018-10" db="EMBL/GenBank/DDBJ databases">
        <title>Butyricimonas faecalis sp. nov., isolated from human faeces and emended description of the genus Butyricimonas.</title>
        <authorList>
            <person name="Le Roy T."/>
            <person name="Van der Smissen P."/>
            <person name="Paquot A."/>
            <person name="Delzenne N."/>
            <person name="Muccioli G."/>
            <person name="Collet J.-F."/>
            <person name="Cani P.D."/>
        </authorList>
    </citation>
    <scope>NUCLEOTIDE SEQUENCE [LARGE SCALE GENOMIC DNA]</scope>
    <source>
        <strain evidence="2 3">H184</strain>
    </source>
</reference>